<dbReference type="CDD" id="cd00170">
    <property type="entry name" value="SEC14"/>
    <property type="match status" value="1"/>
</dbReference>
<dbReference type="Gene3D" id="3.40.525.10">
    <property type="entry name" value="CRAL-TRIO lipid binding domain"/>
    <property type="match status" value="1"/>
</dbReference>
<keyword evidence="3" id="KW-1185">Reference proteome</keyword>
<proteinExistence type="predicted"/>
<accession>A0A443SK89</accession>
<dbReference type="STRING" id="299467.A0A443SK89"/>
<reference evidence="2 3" key="1">
    <citation type="journal article" date="2018" name="Gigascience">
        <title>Genomes of trombidid mites reveal novel predicted allergens and laterally-transferred genes associated with secondary metabolism.</title>
        <authorList>
            <person name="Dong X."/>
            <person name="Chaisiri K."/>
            <person name="Xia D."/>
            <person name="Armstrong S.D."/>
            <person name="Fang Y."/>
            <person name="Donnelly M.J."/>
            <person name="Kadowaki T."/>
            <person name="McGarry J.W."/>
            <person name="Darby A.C."/>
            <person name="Makepeace B.L."/>
        </authorList>
    </citation>
    <scope>NUCLEOTIDE SEQUENCE [LARGE SCALE GENOMIC DNA]</scope>
    <source>
        <strain evidence="2">UoL-UT</strain>
    </source>
</reference>
<dbReference type="Pfam" id="PF00650">
    <property type="entry name" value="CRAL_TRIO"/>
    <property type="match status" value="1"/>
</dbReference>
<dbReference type="PANTHER" id="PTHR46384:SF1">
    <property type="entry name" value="MOTILE SPERM DOMAIN-CONTAINING PROTEIN 2"/>
    <property type="match status" value="1"/>
</dbReference>
<dbReference type="InterPro" id="IPR036865">
    <property type="entry name" value="CRAL-TRIO_dom_sf"/>
</dbReference>
<comment type="caution">
    <text evidence="2">The sequence shown here is derived from an EMBL/GenBank/DDBJ whole genome shotgun (WGS) entry which is preliminary data.</text>
</comment>
<dbReference type="GO" id="GO:0012505">
    <property type="term" value="C:endomembrane system"/>
    <property type="evidence" value="ECO:0007669"/>
    <property type="project" value="TreeGrafter"/>
</dbReference>
<evidence type="ECO:0000259" key="1">
    <source>
        <dbReference type="PROSITE" id="PS50191"/>
    </source>
</evidence>
<dbReference type="AlphaFoldDB" id="A0A443SK89"/>
<dbReference type="PROSITE" id="PS50191">
    <property type="entry name" value="CRAL_TRIO"/>
    <property type="match status" value="1"/>
</dbReference>
<evidence type="ECO:0000313" key="2">
    <source>
        <dbReference type="EMBL" id="RWS27895.1"/>
    </source>
</evidence>
<dbReference type="VEuPathDB" id="VectorBase:LDEU004145"/>
<name>A0A443SK89_9ACAR</name>
<dbReference type="InterPro" id="IPR053012">
    <property type="entry name" value="ER-organelle_contact"/>
</dbReference>
<dbReference type="SUPFAM" id="SSF52087">
    <property type="entry name" value="CRAL/TRIO domain"/>
    <property type="match status" value="1"/>
</dbReference>
<protein>
    <submittedName>
        <fullName evidence="2">Motile sperm domain-containing protein 2-like protein</fullName>
    </submittedName>
</protein>
<evidence type="ECO:0000313" key="3">
    <source>
        <dbReference type="Proteomes" id="UP000288716"/>
    </source>
</evidence>
<dbReference type="GO" id="GO:0140284">
    <property type="term" value="C:endoplasmic reticulum-endosome membrane contact site"/>
    <property type="evidence" value="ECO:0007669"/>
    <property type="project" value="TreeGrafter"/>
</dbReference>
<dbReference type="OrthoDB" id="75724at2759"/>
<organism evidence="2 3">
    <name type="scientific">Leptotrombidium deliense</name>
    <dbReference type="NCBI Taxonomy" id="299467"/>
    <lineage>
        <taxon>Eukaryota</taxon>
        <taxon>Metazoa</taxon>
        <taxon>Ecdysozoa</taxon>
        <taxon>Arthropoda</taxon>
        <taxon>Chelicerata</taxon>
        <taxon>Arachnida</taxon>
        <taxon>Acari</taxon>
        <taxon>Acariformes</taxon>
        <taxon>Trombidiformes</taxon>
        <taxon>Prostigmata</taxon>
        <taxon>Anystina</taxon>
        <taxon>Parasitengona</taxon>
        <taxon>Trombiculoidea</taxon>
        <taxon>Trombiculidae</taxon>
        <taxon>Leptotrombidium</taxon>
    </lineage>
</organism>
<dbReference type="EMBL" id="NCKV01001700">
    <property type="protein sequence ID" value="RWS27895.1"/>
    <property type="molecule type" value="Genomic_DNA"/>
</dbReference>
<dbReference type="PANTHER" id="PTHR46384">
    <property type="entry name" value="MOTILE SPERM DOMAIN-CONTAINING PROTEIN 2"/>
    <property type="match status" value="1"/>
</dbReference>
<dbReference type="Proteomes" id="UP000288716">
    <property type="component" value="Unassembled WGS sequence"/>
</dbReference>
<gene>
    <name evidence="2" type="ORF">B4U80_03204</name>
</gene>
<sequence>MKKYLAYCINIIDQQAWGEGWVLIVDFGGIGMQNVDFELTKFLVHSLKTYFPSGIAYAMCVDFPWVLRAFLNAIKGLIPANRRHLVKFTSRTETSNYIDNALLPDFMGGHCKQAYKGWDVVPYGCPQFADFCRFQLGLPPKSCQKAINIYLPMIE</sequence>
<dbReference type="InterPro" id="IPR001251">
    <property type="entry name" value="CRAL-TRIO_dom"/>
</dbReference>
<feature type="domain" description="CRAL-TRIO" evidence="1">
    <location>
        <begin position="1"/>
        <end position="115"/>
    </location>
</feature>